<gene>
    <name evidence="1" type="ORF">SPSIL_008630</name>
</gene>
<name>A0ABZ3IH54_9FIRM</name>
<dbReference type="EMBL" id="CP155573">
    <property type="protein sequence ID" value="XFO64754.1"/>
    <property type="molecule type" value="Genomic_DNA"/>
</dbReference>
<organism evidence="1 2">
    <name type="scientific">Sporomusa silvacetica DSM 10669</name>
    <dbReference type="NCBI Taxonomy" id="1123289"/>
    <lineage>
        <taxon>Bacteria</taxon>
        <taxon>Bacillati</taxon>
        <taxon>Bacillota</taxon>
        <taxon>Negativicutes</taxon>
        <taxon>Selenomonadales</taxon>
        <taxon>Sporomusaceae</taxon>
        <taxon>Sporomusa</taxon>
    </lineage>
</organism>
<evidence type="ECO:0000313" key="2">
    <source>
        <dbReference type="Proteomes" id="UP000216752"/>
    </source>
</evidence>
<reference evidence="1" key="1">
    <citation type="submission" date="2024-05" db="EMBL/GenBank/DDBJ databases">
        <title>Isolation and characterization of Sporomusa carbonis sp. nov., a carboxydotrophic hydrogenogen in the genus of Sporomusa isolated from a charcoal burning pile.</title>
        <authorList>
            <person name="Boeer T."/>
            <person name="Rosenbaum F."/>
            <person name="Eysell L."/>
            <person name="Mueller V."/>
            <person name="Daniel R."/>
            <person name="Poehlein A."/>
        </authorList>
    </citation>
    <scope>NUCLEOTIDE SEQUENCE [LARGE SCALE GENOMIC DNA]</scope>
    <source>
        <strain evidence="1">DSM 10669</strain>
    </source>
</reference>
<accession>A0ABZ3IH54</accession>
<protein>
    <submittedName>
        <fullName evidence="1">Uncharacterized protein</fullName>
    </submittedName>
</protein>
<dbReference type="Proteomes" id="UP000216752">
    <property type="component" value="Chromosome"/>
</dbReference>
<evidence type="ECO:0000313" key="1">
    <source>
        <dbReference type="EMBL" id="XFO64754.1"/>
    </source>
</evidence>
<keyword evidence="2" id="KW-1185">Reference proteome</keyword>
<sequence length="101" mass="11244">MNNDLDKAIETFLVNYISLCEQCTKNLKDGKPFDSEALATLNDSARVVASHIKPKERAITNTAKLDDSTINFETAHECAKNIDGAFQRFLNPNKKPTNVES</sequence>
<proteinExistence type="predicted"/>